<name>A0A7W6Q5G7_9RHOB</name>
<feature type="transmembrane region" description="Helical" evidence="1">
    <location>
        <begin position="106"/>
        <end position="127"/>
    </location>
</feature>
<keyword evidence="1" id="KW-0812">Transmembrane</keyword>
<protein>
    <recommendedName>
        <fullName evidence="4">YIP1 family protein</fullName>
    </recommendedName>
</protein>
<dbReference type="Proteomes" id="UP000565745">
    <property type="component" value="Unassembled WGS sequence"/>
</dbReference>
<feature type="transmembrane region" description="Helical" evidence="1">
    <location>
        <begin position="139"/>
        <end position="157"/>
    </location>
</feature>
<evidence type="ECO:0008006" key="4">
    <source>
        <dbReference type="Google" id="ProtNLM"/>
    </source>
</evidence>
<evidence type="ECO:0000313" key="3">
    <source>
        <dbReference type="Proteomes" id="UP000565745"/>
    </source>
</evidence>
<dbReference type="RefSeq" id="WP_025057381.1">
    <property type="nucleotide sequence ID" value="NZ_JACIFU010000002.1"/>
</dbReference>
<organism evidence="2 3">
    <name type="scientific">Sulfitobacter noctilucicola</name>
    <dbReference type="NCBI Taxonomy" id="1342301"/>
    <lineage>
        <taxon>Bacteria</taxon>
        <taxon>Pseudomonadati</taxon>
        <taxon>Pseudomonadota</taxon>
        <taxon>Alphaproteobacteria</taxon>
        <taxon>Rhodobacterales</taxon>
        <taxon>Roseobacteraceae</taxon>
        <taxon>Sulfitobacter</taxon>
    </lineage>
</organism>
<accession>A0A7W6Q5G7</accession>
<comment type="caution">
    <text evidence="2">The sequence shown here is derived from an EMBL/GenBank/DDBJ whole genome shotgun (WGS) entry which is preliminary data.</text>
</comment>
<keyword evidence="1" id="KW-1133">Transmembrane helix</keyword>
<dbReference type="OrthoDB" id="7771437at2"/>
<keyword evidence="3" id="KW-1185">Reference proteome</keyword>
<dbReference type="AlphaFoldDB" id="A0A7W6Q5G7"/>
<feature type="transmembrane region" description="Helical" evidence="1">
    <location>
        <begin position="71"/>
        <end position="94"/>
    </location>
</feature>
<feature type="transmembrane region" description="Helical" evidence="1">
    <location>
        <begin position="31"/>
        <end position="51"/>
    </location>
</feature>
<dbReference type="EMBL" id="JACIFU010000002">
    <property type="protein sequence ID" value="MBB4173797.1"/>
    <property type="molecule type" value="Genomic_DNA"/>
</dbReference>
<sequence length="172" mass="18778">MAATRDIVATYRGPGRVMRRLLVDGAREDRALIYLMVGCLMVFVAQTPRLAREAFETGQELSMLLGATLMAWMFIMPLVLYALGAGTYLIAKLFGSRITSYAARVALFWALLASSPLILLWGLTAGFVGPGIEMNGVGLIWFAVFMWFWIAGFRAAAQDSVDQTALNQTGSA</sequence>
<gene>
    <name evidence="2" type="ORF">GGR93_001570</name>
</gene>
<keyword evidence="1" id="KW-0472">Membrane</keyword>
<proteinExistence type="predicted"/>
<evidence type="ECO:0000313" key="2">
    <source>
        <dbReference type="EMBL" id="MBB4173797.1"/>
    </source>
</evidence>
<reference evidence="2 3" key="1">
    <citation type="submission" date="2020-08" db="EMBL/GenBank/DDBJ databases">
        <title>Genomic Encyclopedia of Type Strains, Phase IV (KMG-IV): sequencing the most valuable type-strain genomes for metagenomic binning, comparative biology and taxonomic classification.</title>
        <authorList>
            <person name="Goeker M."/>
        </authorList>
    </citation>
    <scope>NUCLEOTIDE SEQUENCE [LARGE SCALE GENOMIC DNA]</scope>
    <source>
        <strain evidence="2 3">DSM 101015</strain>
    </source>
</reference>
<evidence type="ECO:0000256" key="1">
    <source>
        <dbReference type="SAM" id="Phobius"/>
    </source>
</evidence>